<dbReference type="AlphaFoldDB" id="A0A6H2A3L6"/>
<dbReference type="Gene3D" id="3.30.2120.10">
    <property type="entry name" value="Bacillus phage protein-like"/>
    <property type="match status" value="1"/>
</dbReference>
<gene>
    <name evidence="2" type="ORF">TM448A05779_0008</name>
</gene>
<evidence type="ECO:0000259" key="1">
    <source>
        <dbReference type="Pfam" id="PF18066"/>
    </source>
</evidence>
<dbReference type="InterPro" id="IPR041270">
    <property type="entry name" value="Phage_ABA_S"/>
</dbReference>
<evidence type="ECO:0000313" key="2">
    <source>
        <dbReference type="EMBL" id="QJA54783.1"/>
    </source>
</evidence>
<proteinExistence type="predicted"/>
<reference evidence="2" key="1">
    <citation type="submission" date="2020-03" db="EMBL/GenBank/DDBJ databases">
        <title>The deep terrestrial virosphere.</title>
        <authorList>
            <person name="Holmfeldt K."/>
            <person name="Nilsson E."/>
            <person name="Simone D."/>
            <person name="Lopez-Fernandez M."/>
            <person name="Wu X."/>
            <person name="de Brujin I."/>
            <person name="Lundin D."/>
            <person name="Andersson A."/>
            <person name="Bertilsson S."/>
            <person name="Dopson M."/>
        </authorList>
    </citation>
    <scope>NUCLEOTIDE SEQUENCE</scope>
    <source>
        <strain evidence="2">TM448A05779</strain>
    </source>
</reference>
<feature type="domain" description="Phage ABA sandwich" evidence="1">
    <location>
        <begin position="6"/>
        <end position="100"/>
    </location>
</feature>
<protein>
    <recommendedName>
        <fullName evidence="1">Phage ABA sandwich domain-containing protein</fullName>
    </recommendedName>
</protein>
<accession>A0A6H2A3L6</accession>
<organism evidence="2">
    <name type="scientific">viral metagenome</name>
    <dbReference type="NCBI Taxonomy" id="1070528"/>
    <lineage>
        <taxon>unclassified sequences</taxon>
        <taxon>metagenomes</taxon>
        <taxon>organismal metagenomes</taxon>
    </lineage>
</organism>
<dbReference type="InterPro" id="IPR028985">
    <property type="entry name" value="Bacillus_phage_prot-like"/>
</dbReference>
<sequence>MSELDRKMAERVMGWTLAVSIGIWEGSLVESIDSFTPTTDISQAFEVVEKMREKDYTLSLYENPFFQNKKWVVNFISTKDINRSGEAFATTPAMAICLAAENAACK</sequence>
<name>A0A6H2A3L6_9ZZZZ</name>
<dbReference type="Pfam" id="PF18066">
    <property type="entry name" value="Phage_ABA_S"/>
    <property type="match status" value="1"/>
</dbReference>
<dbReference type="EMBL" id="MT144537">
    <property type="protein sequence ID" value="QJA54783.1"/>
    <property type="molecule type" value="Genomic_DNA"/>
</dbReference>